<protein>
    <submittedName>
        <fullName evidence="1">Uncharacterized protein</fullName>
    </submittedName>
</protein>
<dbReference type="EMBL" id="JABEQF010000003">
    <property type="protein sequence ID" value="MBB2189168.1"/>
    <property type="molecule type" value="Genomic_DNA"/>
</dbReference>
<reference evidence="1 2" key="1">
    <citation type="submission" date="2020-04" db="EMBL/GenBank/DDBJ databases">
        <title>Description of novel Gluconacetobacter.</title>
        <authorList>
            <person name="Sombolestani A."/>
        </authorList>
    </citation>
    <scope>NUCLEOTIDE SEQUENCE [LARGE SCALE GENOMIC DNA]</scope>
    <source>
        <strain evidence="1 2">LMG 21311</strain>
    </source>
</reference>
<evidence type="ECO:0000313" key="2">
    <source>
        <dbReference type="Proteomes" id="UP000555756"/>
    </source>
</evidence>
<dbReference type="AlphaFoldDB" id="A0A7W4JQU5"/>
<sequence length="65" mass="7021">MSEPCTCMGYPVAIVWRDRARCDVSAYRCTRCGASWGGASAAARPISNLDLSRRESKAIKQGDAP</sequence>
<comment type="caution">
    <text evidence="1">The sequence shown here is derived from an EMBL/GenBank/DDBJ whole genome shotgun (WGS) entry which is preliminary data.</text>
</comment>
<proteinExistence type="predicted"/>
<dbReference type="Proteomes" id="UP000555756">
    <property type="component" value="Unassembled WGS sequence"/>
</dbReference>
<dbReference type="RefSeq" id="WP_183118364.1">
    <property type="nucleotide sequence ID" value="NZ_JABEQF010000003.1"/>
</dbReference>
<name>A0A7W4JQU5_9PROT</name>
<accession>A0A7W4JQU5</accession>
<evidence type="ECO:0000313" key="1">
    <source>
        <dbReference type="EMBL" id="MBB2189168.1"/>
    </source>
</evidence>
<keyword evidence="2" id="KW-1185">Reference proteome</keyword>
<organism evidence="1 2">
    <name type="scientific">Gluconacetobacter azotocaptans</name>
    <dbReference type="NCBI Taxonomy" id="142834"/>
    <lineage>
        <taxon>Bacteria</taxon>
        <taxon>Pseudomonadati</taxon>
        <taxon>Pseudomonadota</taxon>
        <taxon>Alphaproteobacteria</taxon>
        <taxon>Acetobacterales</taxon>
        <taxon>Acetobacteraceae</taxon>
        <taxon>Gluconacetobacter</taxon>
    </lineage>
</organism>
<gene>
    <name evidence="1" type="ORF">HLH34_04215</name>
</gene>